<name>A0A2G3DSR0_9FIRM</name>
<proteinExistence type="predicted"/>
<reference evidence="2" key="1">
    <citation type="submission" date="2017-10" db="EMBL/GenBank/DDBJ databases">
        <title>Resolving the taxonomy of Roseburia spp., Eubacterium rectale and Agathobacter spp. through phylogenomic analysis.</title>
        <authorList>
            <person name="Sheridan P.O."/>
            <person name="Walker A.W."/>
            <person name="Duncan S.H."/>
            <person name="Scott K.P."/>
            <person name="Toole P.W.O."/>
            <person name="Luis P."/>
            <person name="Flint H.J."/>
        </authorList>
    </citation>
    <scope>NUCLEOTIDE SEQUENCE [LARGE SCALE GENOMIC DNA]</scope>
    <source>
        <strain evidence="3">JK10</strain>
        <strain evidence="2">JK626</strain>
    </source>
</reference>
<organism evidence="2 5">
    <name type="scientific">Pseudobutyrivibrio ruminis</name>
    <dbReference type="NCBI Taxonomy" id="46206"/>
    <lineage>
        <taxon>Bacteria</taxon>
        <taxon>Bacillati</taxon>
        <taxon>Bacillota</taxon>
        <taxon>Clostridia</taxon>
        <taxon>Lachnospirales</taxon>
        <taxon>Lachnospiraceae</taxon>
        <taxon>Pseudobutyrivibrio</taxon>
    </lineage>
</organism>
<accession>A0A2G3DSR0</accession>
<feature type="transmembrane region" description="Helical" evidence="1">
    <location>
        <begin position="45"/>
        <end position="61"/>
    </location>
</feature>
<keyword evidence="1" id="KW-0472">Membrane</keyword>
<gene>
    <name evidence="3" type="ORF">CSX00_09510</name>
    <name evidence="2" type="ORF">CSX01_12020</name>
</gene>
<protein>
    <submittedName>
        <fullName evidence="2">Uncharacterized protein</fullName>
    </submittedName>
</protein>
<comment type="caution">
    <text evidence="2">The sequence shown here is derived from an EMBL/GenBank/DDBJ whole genome shotgun (WGS) entry which is preliminary data.</text>
</comment>
<keyword evidence="1" id="KW-0812">Transmembrane</keyword>
<dbReference type="AlphaFoldDB" id="A0A2G3DSR0"/>
<evidence type="ECO:0000313" key="5">
    <source>
        <dbReference type="Proteomes" id="UP000225889"/>
    </source>
</evidence>
<dbReference type="EMBL" id="PDYH01000042">
    <property type="protein sequence ID" value="PHU39548.1"/>
    <property type="molecule type" value="Genomic_DNA"/>
</dbReference>
<keyword evidence="1" id="KW-1133">Transmembrane helix</keyword>
<sequence>MKKRGLDKELIVSFGTLALLFAVGILFFVLFIFDIDITENMTSVVGSYSGLSGGIWLILLLRNC</sequence>
<evidence type="ECO:0000313" key="2">
    <source>
        <dbReference type="EMBL" id="PHU34059.1"/>
    </source>
</evidence>
<dbReference type="Proteomes" id="UP000225889">
    <property type="component" value="Unassembled WGS sequence"/>
</dbReference>
<dbReference type="EMBL" id="PDYF01000041">
    <property type="protein sequence ID" value="PHU34059.1"/>
    <property type="molecule type" value="Genomic_DNA"/>
</dbReference>
<evidence type="ECO:0000313" key="4">
    <source>
        <dbReference type="Proteomes" id="UP000224317"/>
    </source>
</evidence>
<evidence type="ECO:0000256" key="1">
    <source>
        <dbReference type="SAM" id="Phobius"/>
    </source>
</evidence>
<dbReference type="Proteomes" id="UP000224317">
    <property type="component" value="Unassembled WGS sequence"/>
</dbReference>
<evidence type="ECO:0000313" key="3">
    <source>
        <dbReference type="EMBL" id="PHU39548.1"/>
    </source>
</evidence>
<reference evidence="2" key="2">
    <citation type="submission" date="2017-10" db="EMBL/GenBank/DDBJ databases">
        <authorList>
            <person name="Banno H."/>
            <person name="Chua N.-H."/>
        </authorList>
    </citation>
    <scope>NUCLEOTIDE SEQUENCE [LARGE SCALE GENOMIC DNA]</scope>
    <source>
        <strain evidence="3">JK10</strain>
        <strain evidence="2">JK626</strain>
    </source>
</reference>
<dbReference type="RefSeq" id="WP_090155019.1">
    <property type="nucleotide sequence ID" value="NZ_PDYF01000041.1"/>
</dbReference>
<feature type="transmembrane region" description="Helical" evidence="1">
    <location>
        <begin position="12"/>
        <end position="33"/>
    </location>
</feature>
<keyword evidence="4" id="KW-1185">Reference proteome</keyword>